<protein>
    <submittedName>
        <fullName evidence="2">Uncharacterized protein</fullName>
    </submittedName>
</protein>
<feature type="compositionally biased region" description="Pro residues" evidence="1">
    <location>
        <begin position="153"/>
        <end position="179"/>
    </location>
</feature>
<reference evidence="2" key="1">
    <citation type="submission" date="2020-09" db="EMBL/GenBank/DDBJ databases">
        <title>Genome-Enabled Discovery of Anthraquinone Biosynthesis in Senna tora.</title>
        <authorList>
            <person name="Kang S.-H."/>
            <person name="Pandey R.P."/>
            <person name="Lee C.-M."/>
            <person name="Sim J.-S."/>
            <person name="Jeong J.-T."/>
            <person name="Choi B.-S."/>
            <person name="Jung M."/>
            <person name="Ginzburg D."/>
            <person name="Zhao K."/>
            <person name="Won S.Y."/>
            <person name="Oh T.-J."/>
            <person name="Yu Y."/>
            <person name="Kim N.-H."/>
            <person name="Lee O.R."/>
            <person name="Lee T.-H."/>
            <person name="Bashyal P."/>
            <person name="Kim T.-S."/>
            <person name="Lee W.-H."/>
            <person name="Kawkins C."/>
            <person name="Kim C.-K."/>
            <person name="Kim J.S."/>
            <person name="Ahn B.O."/>
            <person name="Rhee S.Y."/>
            <person name="Sohng J.K."/>
        </authorList>
    </citation>
    <scope>NUCLEOTIDE SEQUENCE</scope>
    <source>
        <tissue evidence="2">Leaf</tissue>
    </source>
</reference>
<feature type="compositionally biased region" description="Polar residues" evidence="1">
    <location>
        <begin position="183"/>
        <end position="194"/>
    </location>
</feature>
<keyword evidence="3" id="KW-1185">Reference proteome</keyword>
<organism evidence="2 3">
    <name type="scientific">Senna tora</name>
    <dbReference type="NCBI Taxonomy" id="362788"/>
    <lineage>
        <taxon>Eukaryota</taxon>
        <taxon>Viridiplantae</taxon>
        <taxon>Streptophyta</taxon>
        <taxon>Embryophyta</taxon>
        <taxon>Tracheophyta</taxon>
        <taxon>Spermatophyta</taxon>
        <taxon>Magnoliopsida</taxon>
        <taxon>eudicotyledons</taxon>
        <taxon>Gunneridae</taxon>
        <taxon>Pentapetalae</taxon>
        <taxon>rosids</taxon>
        <taxon>fabids</taxon>
        <taxon>Fabales</taxon>
        <taxon>Fabaceae</taxon>
        <taxon>Caesalpinioideae</taxon>
        <taxon>Cassia clade</taxon>
        <taxon>Senna</taxon>
    </lineage>
</organism>
<comment type="caution">
    <text evidence="2">The sequence shown here is derived from an EMBL/GenBank/DDBJ whole genome shotgun (WGS) entry which is preliminary data.</text>
</comment>
<dbReference type="Proteomes" id="UP000634136">
    <property type="component" value="Unassembled WGS sequence"/>
</dbReference>
<feature type="region of interest" description="Disordered" evidence="1">
    <location>
        <begin position="122"/>
        <end position="213"/>
    </location>
</feature>
<dbReference type="EMBL" id="JAAIUW010000013">
    <property type="protein sequence ID" value="KAF7802729.1"/>
    <property type="molecule type" value="Genomic_DNA"/>
</dbReference>
<gene>
    <name evidence="2" type="ORF">G2W53_041840</name>
</gene>
<accession>A0A834W389</accession>
<feature type="compositionally biased region" description="Gly residues" evidence="1">
    <location>
        <begin position="130"/>
        <end position="141"/>
    </location>
</feature>
<dbReference type="AlphaFoldDB" id="A0A834W389"/>
<evidence type="ECO:0000313" key="3">
    <source>
        <dbReference type="Proteomes" id="UP000634136"/>
    </source>
</evidence>
<sequence>MDVSVSCIASSPPLHSAVAVAISASCLAPSSLNPKQRHHISVLCTNATAKHTSKRVTVKTREIVGEEGGYSPERRRQICRPCVPTLRGCWSCCLGFGYYKGKNCKPTLIDFKFSSLIDFQMSSGRSSRGGVRGCTTRGGGRLRIQDLDNPSPLTAPSPPTAPSPLISPSPPTAPSPPIVLSPHSSVHSNAQTDEQPPHLSGRPCGKNPTDGKTWIYPVKKTYV</sequence>
<proteinExistence type="predicted"/>
<evidence type="ECO:0000256" key="1">
    <source>
        <dbReference type="SAM" id="MobiDB-lite"/>
    </source>
</evidence>
<evidence type="ECO:0000313" key="2">
    <source>
        <dbReference type="EMBL" id="KAF7802729.1"/>
    </source>
</evidence>
<name>A0A834W389_9FABA</name>